<comment type="caution">
    <text evidence="5">The sequence shown here is derived from an EMBL/GenBank/DDBJ whole genome shotgun (WGS) entry which is preliminary data.</text>
</comment>
<dbReference type="CDD" id="cd07377">
    <property type="entry name" value="WHTH_GntR"/>
    <property type="match status" value="1"/>
</dbReference>
<organism evidence="5 6">
    <name type="scientific">Enterocloster citroniae</name>
    <dbReference type="NCBI Taxonomy" id="358743"/>
    <lineage>
        <taxon>Bacteria</taxon>
        <taxon>Bacillati</taxon>
        <taxon>Bacillota</taxon>
        <taxon>Clostridia</taxon>
        <taxon>Lachnospirales</taxon>
        <taxon>Lachnospiraceae</taxon>
        <taxon>Enterocloster</taxon>
    </lineage>
</organism>
<accession>A0AA41K4A3</accession>
<name>A0AA41K4A3_9FIRM</name>
<proteinExistence type="predicted"/>
<evidence type="ECO:0000256" key="1">
    <source>
        <dbReference type="ARBA" id="ARBA00023015"/>
    </source>
</evidence>
<dbReference type="RefSeq" id="WP_117450366.1">
    <property type="nucleotide sequence ID" value="NZ_CABJDD010000001.1"/>
</dbReference>
<protein>
    <submittedName>
        <fullName evidence="5">GntR family transcriptional regulator</fullName>
    </submittedName>
</protein>
<keyword evidence="3" id="KW-0804">Transcription</keyword>
<keyword evidence="2" id="KW-0238">DNA-binding</keyword>
<dbReference type="PROSITE" id="PS50949">
    <property type="entry name" value="HTH_GNTR"/>
    <property type="match status" value="1"/>
</dbReference>
<dbReference type="InterPro" id="IPR011711">
    <property type="entry name" value="GntR_C"/>
</dbReference>
<dbReference type="SMART" id="SM00345">
    <property type="entry name" value="HTH_GNTR"/>
    <property type="match status" value="1"/>
</dbReference>
<dbReference type="Gene3D" id="1.10.10.10">
    <property type="entry name" value="Winged helix-like DNA-binding domain superfamily/Winged helix DNA-binding domain"/>
    <property type="match status" value="1"/>
</dbReference>
<dbReference type="PANTHER" id="PTHR43537">
    <property type="entry name" value="TRANSCRIPTIONAL REGULATOR, GNTR FAMILY"/>
    <property type="match status" value="1"/>
</dbReference>
<dbReference type="Proteomes" id="UP000708338">
    <property type="component" value="Unassembled WGS sequence"/>
</dbReference>
<evidence type="ECO:0000313" key="6">
    <source>
        <dbReference type="Proteomes" id="UP000708338"/>
    </source>
</evidence>
<reference evidence="5" key="1">
    <citation type="journal article" date="2021" name="Gut Microbes">
        <title>A synthetic consortium of 100 gut commensals modulates the composition and function in a colon model of the microbiome of elderly subjects.</title>
        <authorList>
            <person name="Perez M."/>
            <person name="Ntemiri A."/>
            <person name="Tan H."/>
            <person name="Harris H.M.B."/>
            <person name="Roager H.M."/>
            <person name="Ribiere C."/>
            <person name="O'Toole P.W."/>
        </authorList>
    </citation>
    <scope>NUCLEOTIDE SEQUENCE</scope>
    <source>
        <strain evidence="5">MCC335</strain>
    </source>
</reference>
<dbReference type="EMBL" id="WQPS01000005">
    <property type="protein sequence ID" value="MBT9809081.1"/>
    <property type="molecule type" value="Genomic_DNA"/>
</dbReference>
<dbReference type="SUPFAM" id="SSF48008">
    <property type="entry name" value="GntR ligand-binding domain-like"/>
    <property type="match status" value="1"/>
</dbReference>
<dbReference type="AlphaFoldDB" id="A0AA41K4A3"/>
<gene>
    <name evidence="5" type="ORF">GPL26_05400</name>
</gene>
<feature type="domain" description="HTH gntR-type" evidence="4">
    <location>
        <begin position="13"/>
        <end position="81"/>
    </location>
</feature>
<dbReference type="GO" id="GO:0003677">
    <property type="term" value="F:DNA binding"/>
    <property type="evidence" value="ECO:0007669"/>
    <property type="project" value="UniProtKB-KW"/>
</dbReference>
<dbReference type="Gene3D" id="1.20.120.530">
    <property type="entry name" value="GntR ligand-binding domain-like"/>
    <property type="match status" value="1"/>
</dbReference>
<keyword evidence="1" id="KW-0805">Transcription regulation</keyword>
<evidence type="ECO:0000313" key="5">
    <source>
        <dbReference type="EMBL" id="MBT9809081.1"/>
    </source>
</evidence>
<dbReference type="InterPro" id="IPR008920">
    <property type="entry name" value="TF_FadR/GntR_C"/>
</dbReference>
<evidence type="ECO:0000256" key="3">
    <source>
        <dbReference type="ARBA" id="ARBA00023163"/>
    </source>
</evidence>
<dbReference type="GO" id="GO:0003700">
    <property type="term" value="F:DNA-binding transcription factor activity"/>
    <property type="evidence" value="ECO:0007669"/>
    <property type="project" value="InterPro"/>
</dbReference>
<dbReference type="InterPro" id="IPR036388">
    <property type="entry name" value="WH-like_DNA-bd_sf"/>
</dbReference>
<dbReference type="SMART" id="SM00895">
    <property type="entry name" value="FCD"/>
    <property type="match status" value="1"/>
</dbReference>
<evidence type="ECO:0000256" key="2">
    <source>
        <dbReference type="ARBA" id="ARBA00023125"/>
    </source>
</evidence>
<evidence type="ECO:0000259" key="4">
    <source>
        <dbReference type="PROSITE" id="PS50949"/>
    </source>
</evidence>
<dbReference type="SUPFAM" id="SSF46785">
    <property type="entry name" value="Winged helix' DNA-binding domain"/>
    <property type="match status" value="1"/>
</dbReference>
<sequence>MELDNQMEPILRQRVEDIVYEKLLTNIRENVWKSGEKIPSENDLCTLLGVSRVSVRSAIQRLKALGLLEVKHGKGSFVAVPGELYESLDTEKHVNLTEKEFIDITEFRQAIETKAISIIAQKREMVDLSRVEVAYLAMKEAAKEGNEEEYSLQDYTFHISILIASGNELFIQIANIFKSQYYNYFKELNKFIFSKSNGNSKAVFDPDDEADAHTVLYEYLCKGDKSRAEEAANAIFSDNKNRFMSYLREKEQTKQM</sequence>
<dbReference type="InterPro" id="IPR036390">
    <property type="entry name" value="WH_DNA-bd_sf"/>
</dbReference>
<dbReference type="PRINTS" id="PR00035">
    <property type="entry name" value="HTHGNTR"/>
</dbReference>
<dbReference type="InterPro" id="IPR000524">
    <property type="entry name" value="Tscrpt_reg_HTH_GntR"/>
</dbReference>
<dbReference type="Pfam" id="PF00392">
    <property type="entry name" value="GntR"/>
    <property type="match status" value="1"/>
</dbReference>
<dbReference type="Pfam" id="PF07729">
    <property type="entry name" value="FCD"/>
    <property type="match status" value="1"/>
</dbReference>
<dbReference type="PANTHER" id="PTHR43537:SF5">
    <property type="entry name" value="UXU OPERON TRANSCRIPTIONAL REGULATOR"/>
    <property type="match status" value="1"/>
</dbReference>